<dbReference type="RefSeq" id="WP_032076104.1">
    <property type="nucleotide sequence ID" value="NZ_CP020953.1"/>
</dbReference>
<proteinExistence type="predicted"/>
<dbReference type="KEGG" id="cdrk:B9W14_00755"/>
<name>A0A2U8DKU5_9CLOT</name>
<dbReference type="AlphaFoldDB" id="A0A2U8DKU5"/>
<protein>
    <submittedName>
        <fullName evidence="2">Uncharacterized protein</fullName>
    </submittedName>
</protein>
<sequence length="222" mass="24976">MNKRNFLLISFISLLISISISSQAYAKVTHAIVKDKSGLYYKYNYPALADSLVSDGILYDSFISKINDNGKLFAYLDDKVGFVNSDDVCDAVIIQGKDFQQFIDKSQNTSSVININGDFKAVSMKDGKLVEEDESTSIKDFTLEADSSTMLGFTYLKIKFVGANSTDYVVKYDSQQAMWSEQFNCFIIQFNGTHSATEYSKEKVEITNNNQAETEFDLENVQ</sequence>
<keyword evidence="1" id="KW-0732">Signal</keyword>
<reference evidence="3" key="1">
    <citation type="submission" date="2017-04" db="EMBL/GenBank/DDBJ databases">
        <authorList>
            <person name="Song Y."/>
            <person name="Cho B.-K."/>
        </authorList>
    </citation>
    <scope>NUCLEOTIDE SEQUENCE [LARGE SCALE GENOMIC DNA]</scope>
    <source>
        <strain evidence="3">SL1</strain>
    </source>
</reference>
<gene>
    <name evidence="2" type="ORF">B9W14_00755</name>
</gene>
<accession>A0A2U8DKU5</accession>
<evidence type="ECO:0000313" key="2">
    <source>
        <dbReference type="EMBL" id="AWI03095.1"/>
    </source>
</evidence>
<organism evidence="2 3">
    <name type="scientific">Clostridium drakei</name>
    <dbReference type="NCBI Taxonomy" id="332101"/>
    <lineage>
        <taxon>Bacteria</taxon>
        <taxon>Bacillati</taxon>
        <taxon>Bacillota</taxon>
        <taxon>Clostridia</taxon>
        <taxon>Eubacteriales</taxon>
        <taxon>Clostridiaceae</taxon>
        <taxon>Clostridium</taxon>
    </lineage>
</organism>
<dbReference type="Proteomes" id="UP000244910">
    <property type="component" value="Chromosome"/>
</dbReference>
<feature type="chain" id="PRO_5016043672" evidence="1">
    <location>
        <begin position="27"/>
        <end position="222"/>
    </location>
</feature>
<keyword evidence="3" id="KW-1185">Reference proteome</keyword>
<evidence type="ECO:0000313" key="3">
    <source>
        <dbReference type="Proteomes" id="UP000244910"/>
    </source>
</evidence>
<evidence type="ECO:0000256" key="1">
    <source>
        <dbReference type="SAM" id="SignalP"/>
    </source>
</evidence>
<feature type="signal peptide" evidence="1">
    <location>
        <begin position="1"/>
        <end position="26"/>
    </location>
</feature>
<dbReference type="EMBL" id="CP020953">
    <property type="protein sequence ID" value="AWI03095.1"/>
    <property type="molecule type" value="Genomic_DNA"/>
</dbReference>